<dbReference type="EMBL" id="KZ502561">
    <property type="protein sequence ID" value="PKU76095.1"/>
    <property type="molecule type" value="Genomic_DNA"/>
</dbReference>
<keyword evidence="3" id="KW-1185">Reference proteome</keyword>
<reference evidence="2 3" key="2">
    <citation type="journal article" date="2017" name="Nature">
        <title>The Apostasia genome and the evolution of orchids.</title>
        <authorList>
            <person name="Zhang G.Q."/>
            <person name="Liu K.W."/>
            <person name="Li Z."/>
            <person name="Lohaus R."/>
            <person name="Hsiao Y.Y."/>
            <person name="Niu S.C."/>
            <person name="Wang J.Y."/>
            <person name="Lin Y.C."/>
            <person name="Xu Q."/>
            <person name="Chen L.J."/>
            <person name="Yoshida K."/>
            <person name="Fujiwara S."/>
            <person name="Wang Z.W."/>
            <person name="Zhang Y.Q."/>
            <person name="Mitsuda N."/>
            <person name="Wang M."/>
            <person name="Liu G.H."/>
            <person name="Pecoraro L."/>
            <person name="Huang H.X."/>
            <person name="Xiao X.J."/>
            <person name="Lin M."/>
            <person name="Wu X.Y."/>
            <person name="Wu W.L."/>
            <person name="Chen Y.Y."/>
            <person name="Chang S.B."/>
            <person name="Sakamoto S."/>
            <person name="Ohme-Takagi M."/>
            <person name="Yagi M."/>
            <person name="Zeng S.J."/>
            <person name="Shen C.Y."/>
            <person name="Yeh C.M."/>
            <person name="Luo Y.B."/>
            <person name="Tsai W.C."/>
            <person name="Van de Peer Y."/>
            <person name="Liu Z.J."/>
        </authorList>
    </citation>
    <scope>NUCLEOTIDE SEQUENCE [LARGE SCALE GENOMIC DNA]</scope>
    <source>
        <tissue evidence="2">The whole plant</tissue>
    </source>
</reference>
<feature type="region of interest" description="Disordered" evidence="1">
    <location>
        <begin position="585"/>
        <end position="822"/>
    </location>
</feature>
<proteinExistence type="predicted"/>
<name>A0A2I0WKA5_9ASPA</name>
<feature type="compositionally biased region" description="Low complexity" evidence="1">
    <location>
        <begin position="662"/>
        <end position="692"/>
    </location>
</feature>
<dbReference type="Proteomes" id="UP000233837">
    <property type="component" value="Unassembled WGS sequence"/>
</dbReference>
<dbReference type="PANTHER" id="PTHR31008:SF5">
    <property type="entry name" value="EXPRESSED PROTEIN"/>
    <property type="match status" value="1"/>
</dbReference>
<sequence length="1105" mass="120661">MEEKIAENAVLEYATFHVSWSTNSYEAFICSNDIVEKLDSGPLDQLAIHLPEARASQSNPSDSSFKLQLDASTEASSWFTKFTLASYLFRFLHVVNVPNVLKLANSIENEICQLEETRRFHISLYAKDNSNHFGGGATEVSYLNDAGLTQQIKVETASSDATKNELLRAMDLRLAALKEELVASFNRAAGATCSTNQISDLASFARHFGAAELSNLLFEFLELCPNNLHFDTTMKHQTSLNESENINYAAKGKFSLSANYDVVNPVAAYVSSAKVAQAERHNSSESEDSSNSSDIDSPNGVRSRPIVRSATPRRSASPMRRIQVGRSSSRRSTAIAIKSLNYFPDREKTISNRDVDPTESGDDEMEHLPKKPENNVTRMSVQDAISLFERKQKDENVDIQNRKTSEVSISANKSVLRRWSAGMSGSFKYSTQEKTSDSCHQIACSNLDHEAGEKKEDEVEDKPSYPENVQVVMSEEIIVAEPLQGDAPTEPVVTSNVVEGKDFTSTEWNQQHEAELNDMLIKMKESSNASKYLGTKVGNDGLSDASTDQRGGFYSQYKEKRDEKLRAENARNHAAKQAHIKVMHETLEQSKAAMASKSIKAVVKPESANISQRPRRNSSPPVLLKKELSKPTSSKNVSPKSSSPKTGSALQSGPPKRKGGTPPAKSSSAVSSSSISSRQRPQPSNSPRQPTPKSEKPLGRVKGNKSNGSVETHVKPIFRGQEDKQLKAVAKNKAVKPRSPLSGEDCGELSKPSVPNKHTKKSSVVPVESKPFLRKNSGISPGFGLSVAKAKDSRVEKSGDSSKNSGNLVQTEENEPNATLAVPTTKVIEDDLVQPITVVDETLVAPLDNDMYIETENVDGSLTGTDNDIQNSVDPLIAGIQRDEDLGISSVAWVETDHQEYSPSSNNGLHEISSMIVPAVSSSSRVRHSLSQMLQAENGEPEIIEWGNAENPPSLVYQKDAPKGLKRLLKFARKSKGEGNSTGWSSPSVFSEGEEEHEESKAANKTSEALLRRASLQAKGYEQPISIASENLDVGNYSKRAIDYRIVHDISSVELNPSSAGSSGSDKLRGGHISTGVTTTTTKATRSFFSLSSFRSSKSNTKKPR</sequence>
<feature type="compositionally biased region" description="Basic and acidic residues" evidence="1">
    <location>
        <begin position="789"/>
        <end position="800"/>
    </location>
</feature>
<evidence type="ECO:0000256" key="1">
    <source>
        <dbReference type="SAM" id="MobiDB-lite"/>
    </source>
</evidence>
<feature type="region of interest" description="Disordered" evidence="1">
    <location>
        <begin position="348"/>
        <end position="374"/>
    </location>
</feature>
<evidence type="ECO:0000313" key="2">
    <source>
        <dbReference type="EMBL" id="PKU76095.1"/>
    </source>
</evidence>
<feature type="compositionally biased region" description="Low complexity" evidence="1">
    <location>
        <begin position="630"/>
        <end position="645"/>
    </location>
</feature>
<feature type="region of interest" description="Disordered" evidence="1">
    <location>
        <begin position="1055"/>
        <end position="1079"/>
    </location>
</feature>
<feature type="region of interest" description="Disordered" evidence="1">
    <location>
        <begin position="976"/>
        <end position="1006"/>
    </location>
</feature>
<feature type="compositionally biased region" description="Polar residues" evidence="1">
    <location>
        <begin position="801"/>
        <end position="811"/>
    </location>
</feature>
<evidence type="ECO:0008006" key="4">
    <source>
        <dbReference type="Google" id="ProtNLM"/>
    </source>
</evidence>
<gene>
    <name evidence="2" type="ORF">MA16_Dca011463</name>
</gene>
<feature type="compositionally biased region" description="Low complexity" evidence="1">
    <location>
        <begin position="590"/>
        <end position="604"/>
    </location>
</feature>
<organism evidence="2 3">
    <name type="scientific">Dendrobium catenatum</name>
    <dbReference type="NCBI Taxonomy" id="906689"/>
    <lineage>
        <taxon>Eukaryota</taxon>
        <taxon>Viridiplantae</taxon>
        <taxon>Streptophyta</taxon>
        <taxon>Embryophyta</taxon>
        <taxon>Tracheophyta</taxon>
        <taxon>Spermatophyta</taxon>
        <taxon>Magnoliopsida</taxon>
        <taxon>Liliopsida</taxon>
        <taxon>Asparagales</taxon>
        <taxon>Orchidaceae</taxon>
        <taxon>Epidendroideae</taxon>
        <taxon>Malaxideae</taxon>
        <taxon>Dendrobiinae</taxon>
        <taxon>Dendrobium</taxon>
    </lineage>
</organism>
<dbReference type="PANTHER" id="PTHR31008">
    <property type="entry name" value="COP1-INTERACTING PROTEIN-RELATED"/>
    <property type="match status" value="1"/>
</dbReference>
<protein>
    <recommendedName>
        <fullName evidence="4">COP1-interacting protein 7</fullName>
    </recommendedName>
</protein>
<reference evidence="2 3" key="1">
    <citation type="journal article" date="2016" name="Sci. Rep.">
        <title>The Dendrobium catenatum Lindl. genome sequence provides insights into polysaccharide synthase, floral development and adaptive evolution.</title>
        <authorList>
            <person name="Zhang G.Q."/>
            <person name="Xu Q."/>
            <person name="Bian C."/>
            <person name="Tsai W.C."/>
            <person name="Yeh C.M."/>
            <person name="Liu K.W."/>
            <person name="Yoshida K."/>
            <person name="Zhang L.S."/>
            <person name="Chang S.B."/>
            <person name="Chen F."/>
            <person name="Shi Y."/>
            <person name="Su Y.Y."/>
            <person name="Zhang Y.Q."/>
            <person name="Chen L.J."/>
            <person name="Yin Y."/>
            <person name="Lin M."/>
            <person name="Huang H."/>
            <person name="Deng H."/>
            <person name="Wang Z.W."/>
            <person name="Zhu S.L."/>
            <person name="Zhao X."/>
            <person name="Deng C."/>
            <person name="Niu S.C."/>
            <person name="Huang J."/>
            <person name="Wang M."/>
            <person name="Liu G.H."/>
            <person name="Yang H.J."/>
            <person name="Xiao X.J."/>
            <person name="Hsiao Y.Y."/>
            <person name="Wu W.L."/>
            <person name="Chen Y.Y."/>
            <person name="Mitsuda N."/>
            <person name="Ohme-Takagi M."/>
            <person name="Luo Y.B."/>
            <person name="Van de Peer Y."/>
            <person name="Liu Z.J."/>
        </authorList>
    </citation>
    <scope>NUCLEOTIDE SEQUENCE [LARGE SCALE GENOMIC DNA]</scope>
    <source>
        <tissue evidence="2">The whole plant</tissue>
    </source>
</reference>
<feature type="region of interest" description="Disordered" evidence="1">
    <location>
        <begin position="539"/>
        <end position="564"/>
    </location>
</feature>
<evidence type="ECO:0000313" key="3">
    <source>
        <dbReference type="Proteomes" id="UP000233837"/>
    </source>
</evidence>
<dbReference type="AlphaFoldDB" id="A0A2I0WKA5"/>
<feature type="region of interest" description="Disordered" evidence="1">
    <location>
        <begin position="279"/>
        <end position="331"/>
    </location>
</feature>
<feature type="compositionally biased region" description="Polar residues" evidence="1">
    <location>
        <begin position="608"/>
        <end position="620"/>
    </location>
</feature>
<feature type="compositionally biased region" description="Polar residues" evidence="1">
    <location>
        <begin position="1055"/>
        <end position="1065"/>
    </location>
</feature>
<accession>A0A2I0WKA5</accession>
<feature type="compositionally biased region" description="Polar residues" evidence="1">
    <location>
        <begin position="978"/>
        <end position="989"/>
    </location>
</feature>